<dbReference type="OrthoDB" id="421328at2759"/>
<feature type="region of interest" description="Disordered" evidence="1">
    <location>
        <begin position="161"/>
        <end position="249"/>
    </location>
</feature>
<name>A0A813EDS6_POLGL</name>
<accession>A0A813EDS6</accession>
<evidence type="ECO:0000256" key="1">
    <source>
        <dbReference type="SAM" id="MobiDB-lite"/>
    </source>
</evidence>
<proteinExistence type="predicted"/>
<gene>
    <name evidence="2" type="ORF">PGLA1383_LOCUS15749</name>
</gene>
<organism evidence="2 3">
    <name type="scientific">Polarella glacialis</name>
    <name type="common">Dinoflagellate</name>
    <dbReference type="NCBI Taxonomy" id="89957"/>
    <lineage>
        <taxon>Eukaryota</taxon>
        <taxon>Sar</taxon>
        <taxon>Alveolata</taxon>
        <taxon>Dinophyceae</taxon>
        <taxon>Suessiales</taxon>
        <taxon>Suessiaceae</taxon>
        <taxon>Polarella</taxon>
    </lineage>
</organism>
<comment type="caution">
    <text evidence="2">The sequence shown here is derived from an EMBL/GenBank/DDBJ whole genome shotgun (WGS) entry which is preliminary data.</text>
</comment>
<sequence>DRETEKRLMEAEERIEHNCADFQIIIEQIRAKADSAAADLKGDMGLLAEGIKDKEQAVLFGARCLSCNRVFDDVEKTSNTVNLRGERHRAQALFEIQRALHTPRTDPGQTIKLLAVKVGRPGMSKSKDNQSVFSSRDAQSLSYGIEDVQLLPLRGRSALGGALGESPRGDLFRESRQLSPPGSRAGTAPSMPQRPGTSLGLSPYQSNWHGSMSSVDRLSASSPSPVPRQGPLDFKQPLSKLVSRETPRS</sequence>
<keyword evidence="3" id="KW-1185">Reference proteome</keyword>
<feature type="non-terminal residue" evidence="2">
    <location>
        <position position="1"/>
    </location>
</feature>
<evidence type="ECO:0000313" key="2">
    <source>
        <dbReference type="EMBL" id="CAE8597301.1"/>
    </source>
</evidence>
<feature type="compositionally biased region" description="Polar residues" evidence="1">
    <location>
        <begin position="195"/>
        <end position="223"/>
    </location>
</feature>
<evidence type="ECO:0000313" key="3">
    <source>
        <dbReference type="Proteomes" id="UP000654075"/>
    </source>
</evidence>
<feature type="compositionally biased region" description="Basic and acidic residues" evidence="1">
    <location>
        <begin position="167"/>
        <end position="176"/>
    </location>
</feature>
<reference evidence="2" key="1">
    <citation type="submission" date="2021-02" db="EMBL/GenBank/DDBJ databases">
        <authorList>
            <person name="Dougan E. K."/>
            <person name="Rhodes N."/>
            <person name="Thang M."/>
            <person name="Chan C."/>
        </authorList>
    </citation>
    <scope>NUCLEOTIDE SEQUENCE</scope>
</reference>
<dbReference type="EMBL" id="CAJNNV010009356">
    <property type="protein sequence ID" value="CAE8597301.1"/>
    <property type="molecule type" value="Genomic_DNA"/>
</dbReference>
<dbReference type="Proteomes" id="UP000654075">
    <property type="component" value="Unassembled WGS sequence"/>
</dbReference>
<dbReference type="AlphaFoldDB" id="A0A813EDS6"/>
<protein>
    <submittedName>
        <fullName evidence="2">Uncharacterized protein</fullName>
    </submittedName>
</protein>